<keyword evidence="2" id="KW-1185">Reference proteome</keyword>
<name>A0A8J7Z0M0_9CYAN</name>
<sequence>MPHLAEASRQLTIAGNEEALANCLAWLAELYRSQGRYAEAEPSISSCECLLSALRETHPYTQGTWQSFVLLLQQVVQSDRIAELSDHLMTGSLLQKLQGKRSYNRPARMRCDCSASSEGSHKRERRSHLFEVRSLTQRLRRYPEERC</sequence>
<comment type="caution">
    <text evidence="1">The sequence shown here is derived from an EMBL/GenBank/DDBJ whole genome shotgun (WGS) entry which is preliminary data.</text>
</comment>
<reference evidence="1" key="1">
    <citation type="submission" date="2019-12" db="EMBL/GenBank/DDBJ databases">
        <title>High-Quality draft genome sequences of three cyanobacteria isolated from the limestone walls of the Old Cathedral of Coimbra.</title>
        <authorList>
            <person name="Tiago I."/>
            <person name="Soares F."/>
            <person name="Portugal A."/>
        </authorList>
    </citation>
    <scope>NUCLEOTIDE SEQUENCE</scope>
    <source>
        <strain evidence="1">A</strain>
    </source>
</reference>
<protein>
    <submittedName>
        <fullName evidence="1">Uncharacterized protein</fullName>
    </submittedName>
</protein>
<dbReference type="Proteomes" id="UP000646053">
    <property type="component" value="Unassembled WGS sequence"/>
</dbReference>
<organism evidence="1 2">
    <name type="scientific">Myxacorys almedinensis A</name>
    <dbReference type="NCBI Taxonomy" id="2690445"/>
    <lineage>
        <taxon>Bacteria</taxon>
        <taxon>Bacillati</taxon>
        <taxon>Cyanobacteriota</taxon>
        <taxon>Cyanophyceae</taxon>
        <taxon>Leptolyngbyales</taxon>
        <taxon>Leptolyngbyaceae</taxon>
        <taxon>Myxacorys</taxon>
        <taxon>Myxacorys almedinensis</taxon>
    </lineage>
</organism>
<dbReference type="RefSeq" id="WP_162421365.1">
    <property type="nucleotide sequence ID" value="NZ_WVIE01000001.1"/>
</dbReference>
<gene>
    <name evidence="1" type="ORF">GS601_01315</name>
</gene>
<accession>A0A8J7Z0M0</accession>
<evidence type="ECO:0000313" key="1">
    <source>
        <dbReference type="EMBL" id="NDJ15938.1"/>
    </source>
</evidence>
<evidence type="ECO:0000313" key="2">
    <source>
        <dbReference type="Proteomes" id="UP000646053"/>
    </source>
</evidence>
<proteinExistence type="predicted"/>
<dbReference type="EMBL" id="WVIE01000001">
    <property type="protein sequence ID" value="NDJ15938.1"/>
    <property type="molecule type" value="Genomic_DNA"/>
</dbReference>
<dbReference type="AlphaFoldDB" id="A0A8J7Z0M0"/>